<dbReference type="Proteomes" id="UP000054047">
    <property type="component" value="Unassembled WGS sequence"/>
</dbReference>
<evidence type="ECO:0000313" key="1">
    <source>
        <dbReference type="EMBL" id="KIH57517.1"/>
    </source>
</evidence>
<dbReference type="AlphaFoldDB" id="A0A0C2D5Y2"/>
<sequence length="96" mass="10648">MCAHPLKPVRFMSDYEAVLTNDQYSIKVTETVRLEQASGRPVGPAVYKTLGVDPIQGKPPSHYRPCTIAKETATQASALSASNLNPRTRDFFKRIL</sequence>
<organism evidence="1 2">
    <name type="scientific">Ancylostoma duodenale</name>
    <dbReference type="NCBI Taxonomy" id="51022"/>
    <lineage>
        <taxon>Eukaryota</taxon>
        <taxon>Metazoa</taxon>
        <taxon>Ecdysozoa</taxon>
        <taxon>Nematoda</taxon>
        <taxon>Chromadorea</taxon>
        <taxon>Rhabditida</taxon>
        <taxon>Rhabditina</taxon>
        <taxon>Rhabditomorpha</taxon>
        <taxon>Strongyloidea</taxon>
        <taxon>Ancylostomatidae</taxon>
        <taxon>Ancylostomatinae</taxon>
        <taxon>Ancylostoma</taxon>
    </lineage>
</organism>
<keyword evidence="2" id="KW-1185">Reference proteome</keyword>
<evidence type="ECO:0000313" key="2">
    <source>
        <dbReference type="Proteomes" id="UP000054047"/>
    </source>
</evidence>
<reference evidence="1 2" key="1">
    <citation type="submission" date="2013-12" db="EMBL/GenBank/DDBJ databases">
        <title>Draft genome of the parsitic nematode Ancylostoma duodenale.</title>
        <authorList>
            <person name="Mitreva M."/>
        </authorList>
    </citation>
    <scope>NUCLEOTIDE SEQUENCE [LARGE SCALE GENOMIC DNA]</scope>
    <source>
        <strain evidence="1 2">Zhejiang</strain>
    </source>
</reference>
<accession>A0A0C2D5Y2</accession>
<proteinExistence type="predicted"/>
<dbReference type="EMBL" id="KN734295">
    <property type="protein sequence ID" value="KIH57517.1"/>
    <property type="molecule type" value="Genomic_DNA"/>
</dbReference>
<name>A0A0C2D5Y2_9BILA</name>
<gene>
    <name evidence="1" type="ORF">ANCDUO_12293</name>
</gene>
<protein>
    <submittedName>
        <fullName evidence="1">Uncharacterized protein</fullName>
    </submittedName>
</protein>